<protein>
    <submittedName>
        <fullName evidence="1">Uncharacterized protein</fullName>
    </submittedName>
</protein>
<reference evidence="1" key="1">
    <citation type="journal article" date="2023" name="G3 (Bethesda)">
        <title>A reference genome for the long-term kleptoplast-retaining sea slug Elysia crispata morphotype clarki.</title>
        <authorList>
            <person name="Eastman K.E."/>
            <person name="Pendleton A.L."/>
            <person name="Shaikh M.A."/>
            <person name="Suttiyut T."/>
            <person name="Ogas R."/>
            <person name="Tomko P."/>
            <person name="Gavelis G."/>
            <person name="Widhalm J.R."/>
            <person name="Wisecaver J.H."/>
        </authorList>
    </citation>
    <scope>NUCLEOTIDE SEQUENCE</scope>
    <source>
        <strain evidence="1">ECLA1</strain>
    </source>
</reference>
<dbReference type="Proteomes" id="UP001283361">
    <property type="component" value="Unassembled WGS sequence"/>
</dbReference>
<name>A0AAE0XWD5_9GAST</name>
<dbReference type="EMBL" id="JAWDGP010007412">
    <property type="protein sequence ID" value="KAK3719753.1"/>
    <property type="molecule type" value="Genomic_DNA"/>
</dbReference>
<evidence type="ECO:0000313" key="1">
    <source>
        <dbReference type="EMBL" id="KAK3719753.1"/>
    </source>
</evidence>
<comment type="caution">
    <text evidence="1">The sequence shown here is derived from an EMBL/GenBank/DDBJ whole genome shotgun (WGS) entry which is preliminary data.</text>
</comment>
<proteinExistence type="predicted"/>
<accession>A0AAE0XWD5</accession>
<sequence length="76" mass="8658">MPSRDSAGNTKQPVRPQLELSLAINDEKQVRPKLMEYLGSLSKYLLRFMEIECWRISGQEVSSFTASLRREEGPSA</sequence>
<evidence type="ECO:0000313" key="2">
    <source>
        <dbReference type="Proteomes" id="UP001283361"/>
    </source>
</evidence>
<gene>
    <name evidence="1" type="ORF">RRG08_040056</name>
</gene>
<organism evidence="1 2">
    <name type="scientific">Elysia crispata</name>
    <name type="common">lettuce slug</name>
    <dbReference type="NCBI Taxonomy" id="231223"/>
    <lineage>
        <taxon>Eukaryota</taxon>
        <taxon>Metazoa</taxon>
        <taxon>Spiralia</taxon>
        <taxon>Lophotrochozoa</taxon>
        <taxon>Mollusca</taxon>
        <taxon>Gastropoda</taxon>
        <taxon>Heterobranchia</taxon>
        <taxon>Euthyneura</taxon>
        <taxon>Panpulmonata</taxon>
        <taxon>Sacoglossa</taxon>
        <taxon>Placobranchoidea</taxon>
        <taxon>Plakobranchidae</taxon>
        <taxon>Elysia</taxon>
    </lineage>
</organism>
<keyword evidence="2" id="KW-1185">Reference proteome</keyword>
<dbReference type="AlphaFoldDB" id="A0AAE0XWD5"/>